<dbReference type="Proteomes" id="UP000776651">
    <property type="component" value="Unassembled WGS sequence"/>
</dbReference>
<keyword evidence="1" id="KW-0732">Signal</keyword>
<reference evidence="2 3" key="1">
    <citation type="submission" date="2021-08" db="EMBL/GenBank/DDBJ databases">
        <title>Comparative Genomics Analysis of the Genus Qipengyuania Reveals Extensive Genetic Diversity and Metabolic Versatility, Including the Description of Fifteen Novel Species.</title>
        <authorList>
            <person name="Liu Y."/>
        </authorList>
    </citation>
    <scope>NUCLEOTIDE SEQUENCE [LARGE SCALE GENOMIC DNA]</scope>
    <source>
        <strain evidence="2 3">GH25</strain>
    </source>
</reference>
<organism evidence="2 3">
    <name type="scientific">Qipengyuania pacifica</name>
    <dbReference type="NCBI Taxonomy" id="2860199"/>
    <lineage>
        <taxon>Bacteria</taxon>
        <taxon>Pseudomonadati</taxon>
        <taxon>Pseudomonadota</taxon>
        <taxon>Alphaproteobacteria</taxon>
        <taxon>Sphingomonadales</taxon>
        <taxon>Erythrobacteraceae</taxon>
        <taxon>Qipengyuania</taxon>
    </lineage>
</organism>
<evidence type="ECO:0000313" key="2">
    <source>
        <dbReference type="EMBL" id="MBX7487891.1"/>
    </source>
</evidence>
<accession>A0ABS7JCY3</accession>
<feature type="signal peptide" evidence="1">
    <location>
        <begin position="1"/>
        <end position="18"/>
    </location>
</feature>
<evidence type="ECO:0008006" key="4">
    <source>
        <dbReference type="Google" id="ProtNLM"/>
    </source>
</evidence>
<name>A0ABS7JCY3_9SPHN</name>
<evidence type="ECO:0000313" key="3">
    <source>
        <dbReference type="Proteomes" id="UP000776651"/>
    </source>
</evidence>
<dbReference type="EMBL" id="JAIGNQ010000001">
    <property type="protein sequence ID" value="MBX7487891.1"/>
    <property type="molecule type" value="Genomic_DNA"/>
</dbReference>
<sequence>MKPLPIALGLAAALTLGACTTTPTGPVEVTRFVAADRTAELGRGSIFVESAAGLEGDSLTLSPYKAAVADELRRLGYTESAREGAGQVAQVSVERYMLGSGGRRSPVNVGVGGSTGSYGSGLGLGIGINLGGGQKDRLGTEMAVTIRNKATGESIWEGRADFQAPEDSPLARGPANAQTVASALFRDFPGNNGETIEVEVSE</sequence>
<dbReference type="PROSITE" id="PS51257">
    <property type="entry name" value="PROKAR_LIPOPROTEIN"/>
    <property type="match status" value="1"/>
</dbReference>
<evidence type="ECO:0000256" key="1">
    <source>
        <dbReference type="SAM" id="SignalP"/>
    </source>
</evidence>
<feature type="chain" id="PRO_5047330948" description="DUF4136 domain-containing protein" evidence="1">
    <location>
        <begin position="19"/>
        <end position="202"/>
    </location>
</feature>
<comment type="caution">
    <text evidence="2">The sequence shown here is derived from an EMBL/GenBank/DDBJ whole genome shotgun (WGS) entry which is preliminary data.</text>
</comment>
<protein>
    <recommendedName>
        <fullName evidence="4">DUF4136 domain-containing protein</fullName>
    </recommendedName>
</protein>
<proteinExistence type="predicted"/>
<keyword evidence="3" id="KW-1185">Reference proteome</keyword>
<dbReference type="RefSeq" id="WP_221597377.1">
    <property type="nucleotide sequence ID" value="NZ_JAIGNQ010000001.1"/>
</dbReference>
<gene>
    <name evidence="2" type="ORF">K3177_05135</name>
</gene>